<dbReference type="RefSeq" id="WP_157479379.1">
    <property type="nucleotide sequence ID" value="NZ_CP046566.1"/>
</dbReference>
<proteinExistence type="predicted"/>
<evidence type="ECO:0000313" key="2">
    <source>
        <dbReference type="EMBL" id="QGW29026.1"/>
    </source>
</evidence>
<protein>
    <submittedName>
        <fullName evidence="2">Uncharacterized protein</fullName>
    </submittedName>
</protein>
<dbReference type="InterPro" id="IPR046487">
    <property type="entry name" value="DUF6580"/>
</dbReference>
<dbReference type="Pfam" id="PF20221">
    <property type="entry name" value="DUF6580"/>
    <property type="match status" value="1"/>
</dbReference>
<sequence>MSTTVIGFFIHERKAGQILAGAIAAPVVYFLLSNFQVWIGGGGLVRAKNLAGLMQTYVDGLPFLKTSMVGTILFSGIFFGVQSVVTASAAAKSKATV</sequence>
<evidence type="ECO:0000256" key="1">
    <source>
        <dbReference type="SAM" id="Phobius"/>
    </source>
</evidence>
<organism evidence="2 3">
    <name type="scientific">Phnomibacter ginsenosidimutans</name>
    <dbReference type="NCBI Taxonomy" id="2676868"/>
    <lineage>
        <taxon>Bacteria</taxon>
        <taxon>Pseudomonadati</taxon>
        <taxon>Bacteroidota</taxon>
        <taxon>Chitinophagia</taxon>
        <taxon>Chitinophagales</taxon>
        <taxon>Chitinophagaceae</taxon>
        <taxon>Phnomibacter</taxon>
    </lineage>
</organism>
<dbReference type="Proteomes" id="UP000426027">
    <property type="component" value="Chromosome"/>
</dbReference>
<dbReference type="EMBL" id="CP046566">
    <property type="protein sequence ID" value="QGW29026.1"/>
    <property type="molecule type" value="Genomic_DNA"/>
</dbReference>
<keyword evidence="1" id="KW-0472">Membrane</keyword>
<keyword evidence="1" id="KW-0812">Transmembrane</keyword>
<reference evidence="2 3" key="1">
    <citation type="submission" date="2019-11" db="EMBL/GenBank/DDBJ databases">
        <authorList>
            <person name="Im W.T."/>
        </authorList>
    </citation>
    <scope>NUCLEOTIDE SEQUENCE [LARGE SCALE GENOMIC DNA]</scope>
    <source>
        <strain evidence="2 3">SB-02</strain>
    </source>
</reference>
<keyword evidence="3" id="KW-1185">Reference proteome</keyword>
<accession>A0A6I6G8H6</accession>
<dbReference type="AlphaFoldDB" id="A0A6I6G8H6"/>
<feature type="transmembrane region" description="Helical" evidence="1">
    <location>
        <begin position="18"/>
        <end position="39"/>
    </location>
</feature>
<name>A0A6I6G8H6_9BACT</name>
<keyword evidence="1" id="KW-1133">Transmembrane helix</keyword>
<dbReference type="KEGG" id="fls:GLV81_13775"/>
<feature type="transmembrane region" description="Helical" evidence="1">
    <location>
        <begin position="68"/>
        <end position="91"/>
    </location>
</feature>
<evidence type="ECO:0000313" key="3">
    <source>
        <dbReference type="Proteomes" id="UP000426027"/>
    </source>
</evidence>
<gene>
    <name evidence="2" type="ORF">GLV81_13775</name>
</gene>